<sequence length="100" mass="10343">MQPSGEESTSSAEQASAGASEPHAVEEALHNSESDTTRLSPNQVEAADSAHSPGSSPKPEAHDLPTESSEHDPSAEAPHKPMFRPRAPLKKPVVGGGGKK</sequence>
<proteinExistence type="predicted"/>
<dbReference type="OrthoDB" id="10525912at2759"/>
<dbReference type="EMBL" id="ML213517">
    <property type="protein sequence ID" value="TFK49050.1"/>
    <property type="molecule type" value="Genomic_DNA"/>
</dbReference>
<evidence type="ECO:0000313" key="3">
    <source>
        <dbReference type="Proteomes" id="UP000305948"/>
    </source>
</evidence>
<feature type="compositionally biased region" description="Low complexity" evidence="1">
    <location>
        <begin position="1"/>
        <end position="21"/>
    </location>
</feature>
<gene>
    <name evidence="2" type="ORF">OE88DRAFT_1737262</name>
</gene>
<accession>A0A5C3MVC8</accession>
<organism evidence="2 3">
    <name type="scientific">Heliocybe sulcata</name>
    <dbReference type="NCBI Taxonomy" id="5364"/>
    <lineage>
        <taxon>Eukaryota</taxon>
        <taxon>Fungi</taxon>
        <taxon>Dikarya</taxon>
        <taxon>Basidiomycota</taxon>
        <taxon>Agaricomycotina</taxon>
        <taxon>Agaricomycetes</taxon>
        <taxon>Gloeophyllales</taxon>
        <taxon>Gloeophyllaceae</taxon>
        <taxon>Heliocybe</taxon>
    </lineage>
</organism>
<evidence type="ECO:0000313" key="2">
    <source>
        <dbReference type="EMBL" id="TFK49050.1"/>
    </source>
</evidence>
<feature type="region of interest" description="Disordered" evidence="1">
    <location>
        <begin position="1"/>
        <end position="100"/>
    </location>
</feature>
<dbReference type="Proteomes" id="UP000305948">
    <property type="component" value="Unassembled WGS sequence"/>
</dbReference>
<protein>
    <submittedName>
        <fullName evidence="2">Uncharacterized protein</fullName>
    </submittedName>
</protein>
<feature type="compositionally biased region" description="Basic and acidic residues" evidence="1">
    <location>
        <begin position="59"/>
        <end position="79"/>
    </location>
</feature>
<reference evidence="2 3" key="1">
    <citation type="journal article" date="2019" name="Nat. Ecol. Evol.">
        <title>Megaphylogeny resolves global patterns of mushroom evolution.</title>
        <authorList>
            <person name="Varga T."/>
            <person name="Krizsan K."/>
            <person name="Foldi C."/>
            <person name="Dima B."/>
            <person name="Sanchez-Garcia M."/>
            <person name="Sanchez-Ramirez S."/>
            <person name="Szollosi G.J."/>
            <person name="Szarkandi J.G."/>
            <person name="Papp V."/>
            <person name="Albert L."/>
            <person name="Andreopoulos W."/>
            <person name="Angelini C."/>
            <person name="Antonin V."/>
            <person name="Barry K.W."/>
            <person name="Bougher N.L."/>
            <person name="Buchanan P."/>
            <person name="Buyck B."/>
            <person name="Bense V."/>
            <person name="Catcheside P."/>
            <person name="Chovatia M."/>
            <person name="Cooper J."/>
            <person name="Damon W."/>
            <person name="Desjardin D."/>
            <person name="Finy P."/>
            <person name="Geml J."/>
            <person name="Haridas S."/>
            <person name="Hughes K."/>
            <person name="Justo A."/>
            <person name="Karasinski D."/>
            <person name="Kautmanova I."/>
            <person name="Kiss B."/>
            <person name="Kocsube S."/>
            <person name="Kotiranta H."/>
            <person name="LaButti K.M."/>
            <person name="Lechner B.E."/>
            <person name="Liimatainen K."/>
            <person name="Lipzen A."/>
            <person name="Lukacs Z."/>
            <person name="Mihaltcheva S."/>
            <person name="Morgado L.N."/>
            <person name="Niskanen T."/>
            <person name="Noordeloos M.E."/>
            <person name="Ohm R.A."/>
            <person name="Ortiz-Santana B."/>
            <person name="Ovrebo C."/>
            <person name="Racz N."/>
            <person name="Riley R."/>
            <person name="Savchenko A."/>
            <person name="Shiryaev A."/>
            <person name="Soop K."/>
            <person name="Spirin V."/>
            <person name="Szebenyi C."/>
            <person name="Tomsovsky M."/>
            <person name="Tulloss R.E."/>
            <person name="Uehling J."/>
            <person name="Grigoriev I.V."/>
            <person name="Vagvolgyi C."/>
            <person name="Papp T."/>
            <person name="Martin F.M."/>
            <person name="Miettinen O."/>
            <person name="Hibbett D.S."/>
            <person name="Nagy L.G."/>
        </authorList>
    </citation>
    <scope>NUCLEOTIDE SEQUENCE [LARGE SCALE GENOMIC DNA]</scope>
    <source>
        <strain evidence="2 3">OMC1185</strain>
    </source>
</reference>
<feature type="compositionally biased region" description="Basic and acidic residues" evidence="1">
    <location>
        <begin position="23"/>
        <end position="36"/>
    </location>
</feature>
<keyword evidence="3" id="KW-1185">Reference proteome</keyword>
<evidence type="ECO:0000256" key="1">
    <source>
        <dbReference type="SAM" id="MobiDB-lite"/>
    </source>
</evidence>
<name>A0A5C3MVC8_9AGAM</name>
<dbReference type="AlphaFoldDB" id="A0A5C3MVC8"/>